<evidence type="ECO:0000256" key="1">
    <source>
        <dbReference type="SAM" id="MobiDB-lite"/>
    </source>
</evidence>
<name>A0A9K3D093_9EUKA</name>
<reference evidence="2 3" key="1">
    <citation type="journal article" date="2018" name="PLoS ONE">
        <title>The draft genome of Kipferlia bialata reveals reductive genome evolution in fornicate parasites.</title>
        <authorList>
            <person name="Tanifuji G."/>
            <person name="Takabayashi S."/>
            <person name="Kume K."/>
            <person name="Takagi M."/>
            <person name="Nakayama T."/>
            <person name="Kamikawa R."/>
            <person name="Inagaki Y."/>
            <person name="Hashimoto T."/>
        </authorList>
    </citation>
    <scope>NUCLEOTIDE SEQUENCE [LARGE SCALE GENOMIC DNA]</scope>
    <source>
        <strain evidence="2">NY0173</strain>
    </source>
</reference>
<dbReference type="Proteomes" id="UP000265618">
    <property type="component" value="Unassembled WGS sequence"/>
</dbReference>
<gene>
    <name evidence="2" type="ORF">KIPB_006861</name>
</gene>
<feature type="compositionally biased region" description="Basic and acidic residues" evidence="1">
    <location>
        <begin position="265"/>
        <end position="277"/>
    </location>
</feature>
<feature type="compositionally biased region" description="Gly residues" evidence="1">
    <location>
        <begin position="386"/>
        <end position="395"/>
    </location>
</feature>
<proteinExistence type="predicted"/>
<feature type="region of interest" description="Disordered" evidence="1">
    <location>
        <begin position="58"/>
        <end position="89"/>
    </location>
</feature>
<feature type="region of interest" description="Disordered" evidence="1">
    <location>
        <begin position="370"/>
        <end position="415"/>
    </location>
</feature>
<evidence type="ECO:0000313" key="2">
    <source>
        <dbReference type="EMBL" id="GIQ85225.1"/>
    </source>
</evidence>
<dbReference type="EMBL" id="BDIP01001831">
    <property type="protein sequence ID" value="GIQ85225.1"/>
    <property type="molecule type" value="Genomic_DNA"/>
</dbReference>
<comment type="caution">
    <text evidence="2">The sequence shown here is derived from an EMBL/GenBank/DDBJ whole genome shotgun (WGS) entry which is preliminary data.</text>
</comment>
<organism evidence="2 3">
    <name type="scientific">Kipferlia bialata</name>
    <dbReference type="NCBI Taxonomy" id="797122"/>
    <lineage>
        <taxon>Eukaryota</taxon>
        <taxon>Metamonada</taxon>
        <taxon>Carpediemonas-like organisms</taxon>
        <taxon>Kipferlia</taxon>
    </lineage>
</organism>
<keyword evidence="3" id="KW-1185">Reference proteome</keyword>
<protein>
    <submittedName>
        <fullName evidence="2">Uncharacterized protein</fullName>
    </submittedName>
</protein>
<feature type="non-terminal residue" evidence="2">
    <location>
        <position position="474"/>
    </location>
</feature>
<feature type="compositionally biased region" description="Low complexity" evidence="1">
    <location>
        <begin position="1"/>
        <end position="17"/>
    </location>
</feature>
<accession>A0A9K3D093</accession>
<sequence>MAQSESEFSGSGSPEPFGHIDGSYTATSDEAVPASSLGAKHRAVMDMDTGGGYRAAAGVVPPVGKDGTGTGTGGIPAQPKTSSPGPDSELMACALHERILSDFIRPSRAMLEHRAAFISSHSPPGLQGPRDLLQQRVVAMGLAKKVHVSDHHQGAYIEAQYQQCFRLVARALARQLHNARTTRILSGVKSDVYERMAVEEFELSPLKRHNPPFECNSVPAIKLPIDQPRLPPLGSLLRHLVDAPVGQGASYLGGVQGDTETPGTAEREGGRETDAKRGQVVPPLPTETSRPNVVFLPTLVETQAAVYPGKYLECRHRPGGLEVSHACARLDLSRVQSIYKYMQDEDSLRGLGSLGDVIEGEDGTETVAATDETQTPAEAANASAGGSTGGSGSGSGVSAESGAPPASRGTVPYGDKEWMQRQRAFMEELEERYTEEVECEADREDRRQSMSVCGHWVLDKVVSLMAQCEVDKAR</sequence>
<evidence type="ECO:0000313" key="3">
    <source>
        <dbReference type="Proteomes" id="UP000265618"/>
    </source>
</evidence>
<feature type="compositionally biased region" description="Low complexity" evidence="1">
    <location>
        <begin position="396"/>
        <end position="407"/>
    </location>
</feature>
<feature type="region of interest" description="Disordered" evidence="1">
    <location>
        <begin position="1"/>
        <end position="37"/>
    </location>
</feature>
<dbReference type="AlphaFoldDB" id="A0A9K3D093"/>
<feature type="region of interest" description="Disordered" evidence="1">
    <location>
        <begin position="251"/>
        <end position="289"/>
    </location>
</feature>